<evidence type="ECO:0000313" key="2">
    <source>
        <dbReference type="Proteomes" id="UP001499863"/>
    </source>
</evidence>
<keyword evidence="2" id="KW-1185">Reference proteome</keyword>
<gene>
    <name evidence="1" type="ORF">GCM10009639_24430</name>
</gene>
<proteinExistence type="predicted"/>
<accession>A0ABN1XXY4</accession>
<dbReference type="RefSeq" id="WP_344333018.1">
    <property type="nucleotide sequence ID" value="NZ_BAAAKJ010000125.1"/>
</dbReference>
<sequence>MARQASAGQQPDAVFVTDVPDLIQPEEYQDHPAGRLVRLRITVGEGGVEILGDALRPRAVEEALRWLEEGPWEQMLCG</sequence>
<dbReference type="Proteomes" id="UP001499863">
    <property type="component" value="Unassembled WGS sequence"/>
</dbReference>
<name>A0ABN1XXY4_9ACTN</name>
<organism evidence="1 2">
    <name type="scientific">Kitasatospora putterlickiae</name>
    <dbReference type="NCBI Taxonomy" id="221725"/>
    <lineage>
        <taxon>Bacteria</taxon>
        <taxon>Bacillati</taxon>
        <taxon>Actinomycetota</taxon>
        <taxon>Actinomycetes</taxon>
        <taxon>Kitasatosporales</taxon>
        <taxon>Streptomycetaceae</taxon>
        <taxon>Kitasatospora</taxon>
    </lineage>
</organism>
<comment type="caution">
    <text evidence="1">The sequence shown here is derived from an EMBL/GenBank/DDBJ whole genome shotgun (WGS) entry which is preliminary data.</text>
</comment>
<dbReference type="EMBL" id="BAAAKJ010000125">
    <property type="protein sequence ID" value="GAA1392562.1"/>
    <property type="molecule type" value="Genomic_DNA"/>
</dbReference>
<protein>
    <submittedName>
        <fullName evidence="1">Uncharacterized protein</fullName>
    </submittedName>
</protein>
<dbReference type="InterPro" id="IPR045488">
    <property type="entry name" value="fvmRadSAM-pep"/>
</dbReference>
<evidence type="ECO:0000313" key="1">
    <source>
        <dbReference type="EMBL" id="GAA1392562.1"/>
    </source>
</evidence>
<reference evidence="1 2" key="1">
    <citation type="journal article" date="2019" name="Int. J. Syst. Evol. Microbiol.">
        <title>The Global Catalogue of Microorganisms (GCM) 10K type strain sequencing project: providing services to taxonomists for standard genome sequencing and annotation.</title>
        <authorList>
            <consortium name="The Broad Institute Genomics Platform"/>
            <consortium name="The Broad Institute Genome Sequencing Center for Infectious Disease"/>
            <person name="Wu L."/>
            <person name="Ma J."/>
        </authorList>
    </citation>
    <scope>NUCLEOTIDE SEQUENCE [LARGE SCALE GENOMIC DNA]</scope>
    <source>
        <strain evidence="1 2">JCM 12393</strain>
    </source>
</reference>
<dbReference type="Pfam" id="PF20007">
    <property type="entry name" value="fvmRadSAM-pep"/>
    <property type="match status" value="1"/>
</dbReference>